<evidence type="ECO:0000313" key="1">
    <source>
        <dbReference type="EMBL" id="MFA0813051.1"/>
    </source>
</evidence>
<organism evidence="1 2">
    <name type="scientific">Microbulbifer epialgicus</name>
    <dbReference type="NCBI Taxonomy" id="393907"/>
    <lineage>
        <taxon>Bacteria</taxon>
        <taxon>Pseudomonadati</taxon>
        <taxon>Pseudomonadota</taxon>
        <taxon>Gammaproteobacteria</taxon>
        <taxon>Cellvibrionales</taxon>
        <taxon>Microbulbiferaceae</taxon>
        <taxon>Microbulbifer</taxon>
    </lineage>
</organism>
<dbReference type="Proteomes" id="UP001569428">
    <property type="component" value="Unassembled WGS sequence"/>
</dbReference>
<sequence>MERQNLINVIQRVGGQQSGLAESDALWRKIDFLQQTNRYSQLIKQLTKANDRSNFLALLLEINFAFQFESRGLELRYEVKQNSQRQSSIDFLRQTSNGDQIYLELRLLQQTKTFTDWIKKQLERFQAYVADLKSIDEQNEIVRIQSTVLSKVQDRKGNPIKFFTTATNAVNIVAIDATDSLLKTIDIHDCMLATHGDPSVEEQFRRGVFGLFQKVKTDDSKESQDLAAKYKHIRNTLHGVLFLFKVPNTGDLAYELECFLISNPVLISTDRAAVAFEEIVRTIPRRN</sequence>
<protein>
    <submittedName>
        <fullName evidence="1">Uncharacterized protein</fullName>
    </submittedName>
</protein>
<gene>
    <name evidence="1" type="ORF">ACCI49_19280</name>
</gene>
<keyword evidence="2" id="KW-1185">Reference proteome</keyword>
<proteinExistence type="predicted"/>
<evidence type="ECO:0000313" key="2">
    <source>
        <dbReference type="Proteomes" id="UP001569428"/>
    </source>
</evidence>
<name>A0ABV4P4K6_9GAMM</name>
<dbReference type="EMBL" id="JBGMEK010000068">
    <property type="protein sequence ID" value="MFA0813051.1"/>
    <property type="molecule type" value="Genomic_DNA"/>
</dbReference>
<accession>A0ABV4P4K6</accession>
<dbReference type="RefSeq" id="WP_371840799.1">
    <property type="nucleotide sequence ID" value="NZ_JBGMEK010000068.1"/>
</dbReference>
<comment type="caution">
    <text evidence="1">The sequence shown here is derived from an EMBL/GenBank/DDBJ whole genome shotgun (WGS) entry which is preliminary data.</text>
</comment>
<reference evidence="1 2" key="1">
    <citation type="submission" date="2024-08" db="EMBL/GenBank/DDBJ databases">
        <authorList>
            <person name="Ishaq N."/>
        </authorList>
    </citation>
    <scope>NUCLEOTIDE SEQUENCE [LARGE SCALE GENOMIC DNA]</scope>
    <source>
        <strain evidence="1 2">DSM 18651</strain>
    </source>
</reference>